<keyword evidence="3 8" id="KW-0560">Oxidoreductase</keyword>
<dbReference type="SUPFAM" id="SSF51735">
    <property type="entry name" value="NAD(P)-binding Rossmann-fold domains"/>
    <property type="match status" value="1"/>
</dbReference>
<dbReference type="GO" id="GO:0004325">
    <property type="term" value="F:ferrochelatase activity"/>
    <property type="evidence" value="ECO:0007669"/>
    <property type="project" value="InterPro"/>
</dbReference>
<keyword evidence="5" id="KW-0627">Porphyrin biosynthesis</keyword>
<comment type="catalytic activity">
    <reaction evidence="6">
        <text>precorrin-2 + NAD(+) = sirohydrochlorin + NADH + 2 H(+)</text>
        <dbReference type="Rhea" id="RHEA:15613"/>
        <dbReference type="ChEBI" id="CHEBI:15378"/>
        <dbReference type="ChEBI" id="CHEBI:57540"/>
        <dbReference type="ChEBI" id="CHEBI:57945"/>
        <dbReference type="ChEBI" id="CHEBI:58351"/>
        <dbReference type="ChEBI" id="CHEBI:58827"/>
        <dbReference type="EC" id="1.3.1.76"/>
    </reaction>
</comment>
<dbReference type="HOGENOM" id="CLU_011276_8_1_5"/>
<dbReference type="PANTHER" id="PTHR35330:SF1">
    <property type="entry name" value="SIROHEME BIOSYNTHESIS PROTEIN MET8"/>
    <property type="match status" value="1"/>
</dbReference>
<accession>G7Z9K3</accession>
<reference evidence="9" key="1">
    <citation type="journal article" date="2011" name="PLoS Genet.">
        <title>Azospirillum genomes reveal transition of bacteria from aquatic to terrestrial environments.</title>
        <authorList>
            <person name="Wisniewski-Dye F."/>
            <person name="Borziak K."/>
            <person name="Khalsa-Moyers G."/>
            <person name="Alexandre G."/>
            <person name="Sukharnikov L.O."/>
            <person name="Wuichet K."/>
            <person name="Hurst G.B."/>
            <person name="McDonald W.H."/>
            <person name="Robertson J.S."/>
            <person name="Barbe V."/>
            <person name="Calteau A."/>
            <person name="Rouy Z."/>
            <person name="Mangenot S."/>
            <person name="Prigent-Combaret C."/>
            <person name="Normand P."/>
            <person name="Boyer M."/>
            <person name="Siguier P."/>
            <person name="Dessaux Y."/>
            <person name="Elmerich C."/>
            <person name="Condemine G."/>
            <person name="Krishnen G."/>
            <person name="Kennedy I."/>
            <person name="Paterson A.H."/>
            <person name="Gonzalez V."/>
            <person name="Mavingui P."/>
            <person name="Zhulin I.B."/>
        </authorList>
    </citation>
    <scope>NUCLEOTIDE SEQUENCE [LARGE SCALE GENOMIC DNA]</scope>
    <source>
        <strain evidence="9">4B</strain>
    </source>
</reference>
<name>G7Z9K3_AZOL4</name>
<dbReference type="InterPro" id="IPR036291">
    <property type="entry name" value="NAD(P)-bd_dom_sf"/>
</dbReference>
<evidence type="ECO:0000259" key="7">
    <source>
        <dbReference type="Pfam" id="PF14824"/>
    </source>
</evidence>
<organism evidence="8 9">
    <name type="scientific">Azospirillum lipoferum (strain 4B)</name>
    <dbReference type="NCBI Taxonomy" id="862719"/>
    <lineage>
        <taxon>Bacteria</taxon>
        <taxon>Pseudomonadati</taxon>
        <taxon>Pseudomonadota</taxon>
        <taxon>Alphaproteobacteria</taxon>
        <taxon>Rhodospirillales</taxon>
        <taxon>Azospirillaceae</taxon>
        <taxon>Azospirillum</taxon>
    </lineage>
</organism>
<gene>
    <name evidence="8" type="primary">cysG</name>
    <name evidence="8" type="ordered locus">AZOLI_0773</name>
</gene>
<feature type="domain" description="Siroheme synthase central" evidence="7">
    <location>
        <begin position="126"/>
        <end position="152"/>
    </location>
</feature>
<evidence type="ECO:0000256" key="6">
    <source>
        <dbReference type="ARBA" id="ARBA00047561"/>
    </source>
</evidence>
<dbReference type="RefSeq" id="WP_014247163.1">
    <property type="nucleotide sequence ID" value="NC_016622.1"/>
</dbReference>
<dbReference type="KEGG" id="ali:AZOLI_0773"/>
<dbReference type="UniPathway" id="UPA00262">
    <property type="reaction ID" value="UER00222"/>
</dbReference>
<dbReference type="Gene3D" id="3.30.160.110">
    <property type="entry name" value="Siroheme synthase, domain 2"/>
    <property type="match status" value="1"/>
</dbReference>
<dbReference type="AlphaFoldDB" id="G7Z9K3"/>
<dbReference type="STRING" id="862719.AZOLI_0773"/>
<dbReference type="GO" id="GO:0019354">
    <property type="term" value="P:siroheme biosynthetic process"/>
    <property type="evidence" value="ECO:0007669"/>
    <property type="project" value="UniProtKB-UniPathway"/>
</dbReference>
<dbReference type="InterPro" id="IPR006367">
    <property type="entry name" value="Sirohaem_synthase_N"/>
</dbReference>
<dbReference type="Pfam" id="PF13241">
    <property type="entry name" value="NAD_binding_7"/>
    <property type="match status" value="1"/>
</dbReference>
<evidence type="ECO:0000256" key="2">
    <source>
        <dbReference type="ARBA" id="ARBA00012400"/>
    </source>
</evidence>
<evidence type="ECO:0000256" key="1">
    <source>
        <dbReference type="ARBA" id="ARBA00005010"/>
    </source>
</evidence>
<evidence type="ECO:0000256" key="3">
    <source>
        <dbReference type="ARBA" id="ARBA00023002"/>
    </source>
</evidence>
<protein>
    <recommendedName>
        <fullName evidence="2">precorrin-2 dehydrogenase</fullName>
        <ecNumber evidence="2">1.3.1.76</ecNumber>
    </recommendedName>
</protein>
<comment type="pathway">
    <text evidence="1">Porphyrin-containing compound metabolism; siroheme biosynthesis; sirohydrochlorin from precorrin-2: step 1/1.</text>
</comment>
<proteinExistence type="predicted"/>
<sequence length="197" mass="21270">MPLPVARFGGAAMIPLALDPSRVVIALAGNGPLAVRRLTQLREGGADPAVFSPEPDGELAALAGDRLLRALPDAAELDKVGVLYVMGLGPETEAALAELARSRRVLVNVEDVIPLCDFHSPSVVRRGDLVMTISTGGRSPTLASLLRQRLEALFPEDWAERLRTIADFRNRRRAEGASMSEVAQETRAMIDREGWLP</sequence>
<dbReference type="GO" id="GO:0043115">
    <property type="term" value="F:precorrin-2 dehydrogenase activity"/>
    <property type="evidence" value="ECO:0007669"/>
    <property type="project" value="UniProtKB-EC"/>
</dbReference>
<evidence type="ECO:0000256" key="5">
    <source>
        <dbReference type="ARBA" id="ARBA00023244"/>
    </source>
</evidence>
<dbReference type="InterPro" id="IPR028161">
    <property type="entry name" value="Met8-like"/>
</dbReference>
<dbReference type="InterPro" id="IPR028281">
    <property type="entry name" value="Sirohaem_synthase_central"/>
</dbReference>
<dbReference type="Proteomes" id="UP000005667">
    <property type="component" value="Chromosome"/>
</dbReference>
<keyword evidence="9" id="KW-1185">Reference proteome</keyword>
<dbReference type="NCBIfam" id="TIGR01470">
    <property type="entry name" value="cysG_Nterm"/>
    <property type="match status" value="1"/>
</dbReference>
<evidence type="ECO:0000256" key="4">
    <source>
        <dbReference type="ARBA" id="ARBA00023027"/>
    </source>
</evidence>
<dbReference type="Gene3D" id="3.40.50.720">
    <property type="entry name" value="NAD(P)-binding Rossmann-like Domain"/>
    <property type="match status" value="1"/>
</dbReference>
<evidence type="ECO:0000313" key="8">
    <source>
        <dbReference type="EMBL" id="CBS86125.1"/>
    </source>
</evidence>
<evidence type="ECO:0000313" key="9">
    <source>
        <dbReference type="Proteomes" id="UP000005667"/>
    </source>
</evidence>
<dbReference type="EC" id="1.3.1.76" evidence="2"/>
<keyword evidence="4" id="KW-0520">NAD</keyword>
<dbReference type="Pfam" id="PF14824">
    <property type="entry name" value="Sirohm_synth_M"/>
    <property type="match status" value="1"/>
</dbReference>
<dbReference type="PANTHER" id="PTHR35330">
    <property type="entry name" value="SIROHEME BIOSYNTHESIS PROTEIN MET8"/>
    <property type="match status" value="1"/>
</dbReference>
<dbReference type="EMBL" id="FQ311868">
    <property type="protein sequence ID" value="CBS86125.1"/>
    <property type="molecule type" value="Genomic_DNA"/>
</dbReference>
<dbReference type="SUPFAM" id="SSF75615">
    <property type="entry name" value="Siroheme synthase middle domains-like"/>
    <property type="match status" value="1"/>
</dbReference>